<keyword evidence="13" id="KW-1185">Reference proteome</keyword>
<evidence type="ECO:0000256" key="2">
    <source>
        <dbReference type="ARBA" id="ARBA00022475"/>
    </source>
</evidence>
<sequence length="415" mass="46594">VIIGGIFPVTQSGFVTDNHFMEKPEPPSCKIFVLNEHRFLQAMIFAIEEINQNSNLLPNITLGYSVYNSCYLASRALEGTLWMTTGQDEPVPNYRCASHTPFAAIIGSGLSGTSIAIARLLGLYRYPQISYYAGADILSDKLQFPSFFRTLPRGKVRTISIVRLLVHFGWTWMGILVEDTEFGQLSIQSLNEELVTTNVCIGFTEKVPMIPSTQRINHIVDVIKKSTVNVILIICYESYLVPLMEEVSRQNITGKIWVATASSSTSKDLFKKHRARTLVGTIGIAFSKAEIPGFRDFLLNLHPHTSQNNMLLENFWEDAFGCKWPNADTNQIAAANALHEDIKFCNGRENLNELDIPYLDVSELRIEYNVYNAVYAAAHALHDLHMCKPGEGPFSHGSCASIHDFEPWQVKKINK</sequence>
<protein>
    <recommendedName>
        <fullName evidence="11">Receptor ligand binding region domain-containing protein</fullName>
    </recommendedName>
</protein>
<proteinExistence type="predicted"/>
<keyword evidence="2" id="KW-1003">Cell membrane</keyword>
<keyword evidence="5" id="KW-1133">Transmembrane helix</keyword>
<evidence type="ECO:0000256" key="6">
    <source>
        <dbReference type="ARBA" id="ARBA00023040"/>
    </source>
</evidence>
<dbReference type="PANTHER" id="PTHR24061">
    <property type="entry name" value="CALCIUM-SENSING RECEPTOR-RELATED"/>
    <property type="match status" value="1"/>
</dbReference>
<evidence type="ECO:0000256" key="8">
    <source>
        <dbReference type="ARBA" id="ARBA00023170"/>
    </source>
</evidence>
<dbReference type="Pfam" id="PF01094">
    <property type="entry name" value="ANF_receptor"/>
    <property type="match status" value="1"/>
</dbReference>
<dbReference type="EMBL" id="AFYH01259707">
    <property type="status" value="NOT_ANNOTATED_CDS"/>
    <property type="molecule type" value="Genomic_DNA"/>
</dbReference>
<dbReference type="Ensembl" id="ENSLACT00000003613.1">
    <property type="protein sequence ID" value="ENSLACP00000003581.1"/>
    <property type="gene ID" value="ENSLACG00000003188.1"/>
</dbReference>
<keyword evidence="6" id="KW-0297">G-protein coupled receptor</keyword>
<reference evidence="12" key="3">
    <citation type="submission" date="2025-09" db="UniProtKB">
        <authorList>
            <consortium name="Ensembl"/>
        </authorList>
    </citation>
    <scope>IDENTIFICATION</scope>
</reference>
<keyword evidence="8" id="KW-0675">Receptor</keyword>
<evidence type="ECO:0000313" key="12">
    <source>
        <dbReference type="Ensembl" id="ENSLACP00000003581.1"/>
    </source>
</evidence>
<dbReference type="eggNOG" id="KOG1056">
    <property type="taxonomic scope" value="Eukaryota"/>
</dbReference>
<keyword evidence="3" id="KW-0812">Transmembrane</keyword>
<feature type="domain" description="Receptor ligand binding region" evidence="11">
    <location>
        <begin position="40"/>
        <end position="409"/>
    </location>
</feature>
<dbReference type="OMA" id="YEARRIC"/>
<dbReference type="PANTHER" id="PTHR24061:SF0">
    <property type="entry name" value="C-FAMILY ODORANT RECEPTOR OLFCT1"/>
    <property type="match status" value="1"/>
</dbReference>
<keyword evidence="7" id="KW-0472">Membrane</keyword>
<dbReference type="PRINTS" id="PR00248">
    <property type="entry name" value="GPCRMGR"/>
</dbReference>
<keyword evidence="10" id="KW-0807">Transducer</keyword>
<evidence type="ECO:0000256" key="3">
    <source>
        <dbReference type="ARBA" id="ARBA00022692"/>
    </source>
</evidence>
<dbReference type="InterPro" id="IPR000068">
    <property type="entry name" value="GPCR_3_Ca_sens_rcpt-rel"/>
</dbReference>
<dbReference type="Gene3D" id="3.40.50.2300">
    <property type="match status" value="2"/>
</dbReference>
<dbReference type="HOGENOM" id="CLU_005389_2_0_1"/>
<evidence type="ECO:0000256" key="4">
    <source>
        <dbReference type="ARBA" id="ARBA00022729"/>
    </source>
</evidence>
<dbReference type="InterPro" id="IPR000337">
    <property type="entry name" value="GPCR_3"/>
</dbReference>
<dbReference type="InterPro" id="IPR028082">
    <property type="entry name" value="Peripla_BP_I"/>
</dbReference>
<dbReference type="GeneTree" id="ENSGT00950000182788"/>
<evidence type="ECO:0000256" key="10">
    <source>
        <dbReference type="ARBA" id="ARBA00023224"/>
    </source>
</evidence>
<keyword evidence="9" id="KW-0325">Glycoprotein</keyword>
<reference evidence="12" key="2">
    <citation type="submission" date="2025-08" db="UniProtKB">
        <authorList>
            <consortium name="Ensembl"/>
        </authorList>
    </citation>
    <scope>IDENTIFICATION</scope>
</reference>
<dbReference type="GO" id="GO:0005886">
    <property type="term" value="C:plasma membrane"/>
    <property type="evidence" value="ECO:0007669"/>
    <property type="project" value="UniProtKB-SubCell"/>
</dbReference>
<accession>H3A1R0</accession>
<comment type="subcellular location">
    <subcellularLocation>
        <location evidence="1">Cell membrane</location>
        <topology evidence="1">Multi-pass membrane protein</topology>
    </subcellularLocation>
</comment>
<dbReference type="FunFam" id="3.40.50.2300:FF:000016">
    <property type="entry name" value="Taste 1 receptor member 2"/>
    <property type="match status" value="1"/>
</dbReference>
<evidence type="ECO:0000256" key="9">
    <source>
        <dbReference type="ARBA" id="ARBA00023180"/>
    </source>
</evidence>
<dbReference type="GO" id="GO:0004930">
    <property type="term" value="F:G protein-coupled receptor activity"/>
    <property type="evidence" value="ECO:0007669"/>
    <property type="project" value="UniProtKB-KW"/>
</dbReference>
<dbReference type="SUPFAM" id="SSF53822">
    <property type="entry name" value="Periplasmic binding protein-like I"/>
    <property type="match status" value="1"/>
</dbReference>
<dbReference type="PRINTS" id="PR00592">
    <property type="entry name" value="CASENSINGR"/>
</dbReference>
<evidence type="ECO:0000256" key="5">
    <source>
        <dbReference type="ARBA" id="ARBA00022989"/>
    </source>
</evidence>
<keyword evidence="4" id="KW-0732">Signal</keyword>
<dbReference type="InterPro" id="IPR001828">
    <property type="entry name" value="ANF_lig-bd_rcpt"/>
</dbReference>
<name>H3A1R0_LATCH</name>
<dbReference type="FunFam" id="3.40.50.2300:FF:000728">
    <property type="entry name" value="Uncharacterized protein"/>
    <property type="match status" value="1"/>
</dbReference>
<evidence type="ECO:0000256" key="7">
    <source>
        <dbReference type="ARBA" id="ARBA00023136"/>
    </source>
</evidence>
<reference evidence="13" key="1">
    <citation type="submission" date="2011-08" db="EMBL/GenBank/DDBJ databases">
        <title>The draft genome of Latimeria chalumnae.</title>
        <authorList>
            <person name="Di Palma F."/>
            <person name="Alfoldi J."/>
            <person name="Johnson J."/>
            <person name="Berlin A."/>
            <person name="Gnerre S."/>
            <person name="Jaffe D."/>
            <person name="MacCallum I."/>
            <person name="Young S."/>
            <person name="Walker B.J."/>
            <person name="Lander E."/>
            <person name="Lindblad-Toh K."/>
        </authorList>
    </citation>
    <scope>NUCLEOTIDE SEQUENCE [LARGE SCALE GENOMIC DNA]</scope>
    <source>
        <strain evidence="13">Wild caught</strain>
    </source>
</reference>
<dbReference type="AlphaFoldDB" id="H3A1R0"/>
<evidence type="ECO:0000259" key="11">
    <source>
        <dbReference type="Pfam" id="PF01094"/>
    </source>
</evidence>
<dbReference type="Proteomes" id="UP000008672">
    <property type="component" value="Unassembled WGS sequence"/>
</dbReference>
<dbReference type="InParanoid" id="H3A1R0"/>
<organism evidence="12 13">
    <name type="scientific">Latimeria chalumnae</name>
    <name type="common">Coelacanth</name>
    <dbReference type="NCBI Taxonomy" id="7897"/>
    <lineage>
        <taxon>Eukaryota</taxon>
        <taxon>Metazoa</taxon>
        <taxon>Chordata</taxon>
        <taxon>Craniata</taxon>
        <taxon>Vertebrata</taxon>
        <taxon>Euteleostomi</taxon>
        <taxon>Coelacanthiformes</taxon>
        <taxon>Coelacanthidae</taxon>
        <taxon>Latimeria</taxon>
    </lineage>
</organism>
<evidence type="ECO:0000313" key="13">
    <source>
        <dbReference type="Proteomes" id="UP000008672"/>
    </source>
</evidence>
<evidence type="ECO:0000256" key="1">
    <source>
        <dbReference type="ARBA" id="ARBA00004651"/>
    </source>
</evidence>